<reference evidence="1 2" key="1">
    <citation type="journal article" date="2017" name="Genome Biol. Evol.">
        <title>Phytophthora megakarya and P. palmivora, closely related causal agents of cacao black pod rot, underwent increases in genome sizes and gene numbers by different mechanisms.</title>
        <authorList>
            <person name="Ali S.S."/>
            <person name="Shao J."/>
            <person name="Lary D.J."/>
            <person name="Kronmiller B."/>
            <person name="Shen D."/>
            <person name="Strem M.D."/>
            <person name="Amoako-Attah I."/>
            <person name="Akrofi A.Y."/>
            <person name="Begoude B.A."/>
            <person name="Ten Hoopen G.M."/>
            <person name="Coulibaly K."/>
            <person name="Kebe B.I."/>
            <person name="Melnick R.L."/>
            <person name="Guiltinan M.J."/>
            <person name="Tyler B.M."/>
            <person name="Meinhardt L.W."/>
            <person name="Bailey B.A."/>
        </authorList>
    </citation>
    <scope>NUCLEOTIDE SEQUENCE [LARGE SCALE GENOMIC DNA]</scope>
    <source>
        <strain evidence="2">sbr112.9</strain>
    </source>
</reference>
<dbReference type="AlphaFoldDB" id="A0A2P4X166"/>
<dbReference type="OrthoDB" id="125612at2759"/>
<evidence type="ECO:0000313" key="1">
    <source>
        <dbReference type="EMBL" id="POM59291.1"/>
    </source>
</evidence>
<gene>
    <name evidence="1" type="ORF">PHPALM_32003</name>
</gene>
<dbReference type="Proteomes" id="UP000237271">
    <property type="component" value="Unassembled WGS sequence"/>
</dbReference>
<comment type="caution">
    <text evidence="1">The sequence shown here is derived from an EMBL/GenBank/DDBJ whole genome shotgun (WGS) entry which is preliminary data.</text>
</comment>
<dbReference type="EMBL" id="NCKW01017239">
    <property type="protein sequence ID" value="POM59291.1"/>
    <property type="molecule type" value="Genomic_DNA"/>
</dbReference>
<evidence type="ECO:0000313" key="2">
    <source>
        <dbReference type="Proteomes" id="UP000237271"/>
    </source>
</evidence>
<proteinExistence type="predicted"/>
<organism evidence="1 2">
    <name type="scientific">Phytophthora palmivora</name>
    <dbReference type="NCBI Taxonomy" id="4796"/>
    <lineage>
        <taxon>Eukaryota</taxon>
        <taxon>Sar</taxon>
        <taxon>Stramenopiles</taxon>
        <taxon>Oomycota</taxon>
        <taxon>Peronosporomycetes</taxon>
        <taxon>Peronosporales</taxon>
        <taxon>Peronosporaceae</taxon>
        <taxon>Phytophthora</taxon>
    </lineage>
</organism>
<keyword evidence="2" id="KW-1185">Reference proteome</keyword>
<accession>A0A2P4X166</accession>
<name>A0A2P4X166_9STRA</name>
<protein>
    <submittedName>
        <fullName evidence="1">Uncharacterized protein</fullName>
    </submittedName>
</protein>
<sequence>MLAILAILEPDAINKSKFTSWNSLVLAIPPDKIAKAHSRVLEALHSRKINITTLLELLRNLRHVTSCMRSARPFYQRLHSMCVRAPCHGSVVISPGAQDDLLWFHSILECGSLGGMPTSLFGDLPPPDVYLYMDARNSGLCVPDPASTRCIQVGVDSEEPMVMAPGHAFNINVREHFAIALACLLLGSTWYQDDTTQWPHYHSDISGLSTSERYEYTIEVMNPASAERFQVTCESLRMRFAGLIPLSCRRESQLVYINEHAEAGLLEAIEFRANKGMCVSTAQFRDLVRQAALATSLKPVPDKFPGLKWVQPWVKRHRDAISYRKGQILGAQRAECSNEHAVRY</sequence>